<dbReference type="InterPro" id="IPR030677">
    <property type="entry name" value="Nnr"/>
</dbReference>
<dbReference type="EMBL" id="FMZO01000008">
    <property type="protein sequence ID" value="SDD35616.1"/>
    <property type="molecule type" value="Genomic_DNA"/>
</dbReference>
<evidence type="ECO:0000256" key="1">
    <source>
        <dbReference type="ARBA" id="ARBA00000013"/>
    </source>
</evidence>
<evidence type="ECO:0000256" key="18">
    <source>
        <dbReference type="HAMAP-Rule" id="MF_01966"/>
    </source>
</evidence>
<keyword evidence="6 17" id="KW-0547">Nucleotide-binding</keyword>
<feature type="binding site" evidence="17">
    <location>
        <position position="439"/>
    </location>
    <ligand>
        <name>AMP</name>
        <dbReference type="ChEBI" id="CHEBI:456215"/>
    </ligand>
</feature>
<evidence type="ECO:0000256" key="9">
    <source>
        <dbReference type="ARBA" id="ARBA00022958"/>
    </source>
</evidence>
<comment type="function">
    <text evidence="18">Catalyzes the epimerization of the S- and R-forms of NAD(P)HX, a damaged form of NAD(P)H that is a result of enzymatic or heat-dependent hydration. This is a prerequisite for the S-specific NAD(P)H-hydrate dehydratase to allow the repair of both epimers of NAD(P)HX.</text>
</comment>
<keyword evidence="8 17" id="KW-0521">NADP</keyword>
<feature type="binding site" evidence="18">
    <location>
        <position position="125"/>
    </location>
    <ligand>
        <name>K(+)</name>
        <dbReference type="ChEBI" id="CHEBI:29103"/>
    </ligand>
</feature>
<evidence type="ECO:0000256" key="12">
    <source>
        <dbReference type="ARBA" id="ARBA00023239"/>
    </source>
</evidence>
<comment type="cofactor">
    <cofactor evidence="18 19">
        <name>K(+)</name>
        <dbReference type="ChEBI" id="CHEBI:29103"/>
    </cofactor>
    <text evidence="18 19">Binds 1 potassium ion per subunit.</text>
</comment>
<comment type="cofactor">
    <cofactor evidence="17">
        <name>Mg(2+)</name>
        <dbReference type="ChEBI" id="CHEBI:18420"/>
    </cofactor>
</comment>
<dbReference type="PROSITE" id="PS51385">
    <property type="entry name" value="YJEF_N"/>
    <property type="match status" value="1"/>
</dbReference>
<dbReference type="PANTHER" id="PTHR12592">
    <property type="entry name" value="ATP-DEPENDENT (S)-NAD(P)H-HYDRATE DEHYDRATASE FAMILY MEMBER"/>
    <property type="match status" value="1"/>
</dbReference>
<protein>
    <recommendedName>
        <fullName evidence="19">Bifunctional NAD(P)H-hydrate repair enzyme</fullName>
    </recommendedName>
    <alternativeName>
        <fullName evidence="19">Nicotinamide nucleotide repair protein</fullName>
    </alternativeName>
    <domain>
        <recommendedName>
            <fullName evidence="19">ADP-dependent (S)-NAD(P)H-hydrate dehydratase</fullName>
            <ecNumber evidence="19">4.2.1.136</ecNumber>
        </recommendedName>
        <alternativeName>
            <fullName evidence="19">ADP-dependent NAD(P)HX dehydratase</fullName>
        </alternativeName>
    </domain>
    <domain>
        <recommendedName>
            <fullName evidence="19">NAD(P)H-hydrate epimerase</fullName>
            <ecNumber evidence="19">5.1.99.6</ecNumber>
        </recommendedName>
    </domain>
</protein>
<evidence type="ECO:0000256" key="3">
    <source>
        <dbReference type="ARBA" id="ARBA00006001"/>
    </source>
</evidence>
<dbReference type="EC" id="5.1.99.6" evidence="19"/>
<dbReference type="Pfam" id="PF03853">
    <property type="entry name" value="YjeF_N"/>
    <property type="match status" value="1"/>
</dbReference>
<comment type="catalytic activity">
    <reaction evidence="1 18 19">
        <text>(6R)-NADHX = (6S)-NADHX</text>
        <dbReference type="Rhea" id="RHEA:32215"/>
        <dbReference type="ChEBI" id="CHEBI:64074"/>
        <dbReference type="ChEBI" id="CHEBI:64075"/>
        <dbReference type="EC" id="5.1.99.6"/>
    </reaction>
</comment>
<feature type="binding site" evidence="18">
    <location>
        <position position="161"/>
    </location>
    <ligand>
        <name>K(+)</name>
        <dbReference type="ChEBI" id="CHEBI:29103"/>
    </ligand>
</feature>
<dbReference type="GO" id="GO:0110051">
    <property type="term" value="P:metabolite repair"/>
    <property type="evidence" value="ECO:0007669"/>
    <property type="project" value="TreeGrafter"/>
</dbReference>
<comment type="similarity">
    <text evidence="4 19">In the C-terminal section; belongs to the NnrD/CARKD family.</text>
</comment>
<dbReference type="PROSITE" id="PS01050">
    <property type="entry name" value="YJEF_C_2"/>
    <property type="match status" value="1"/>
</dbReference>
<keyword evidence="5 18" id="KW-0479">Metal-binding</keyword>
<dbReference type="NCBIfam" id="TIGR00196">
    <property type="entry name" value="yjeF_cterm"/>
    <property type="match status" value="1"/>
</dbReference>
<feature type="binding site" evidence="18">
    <location>
        <position position="158"/>
    </location>
    <ligand>
        <name>(6S)-NADPHX</name>
        <dbReference type="ChEBI" id="CHEBI:64076"/>
    </ligand>
</feature>
<dbReference type="PIRSF" id="PIRSF017184">
    <property type="entry name" value="Nnr"/>
    <property type="match status" value="1"/>
</dbReference>
<keyword evidence="23" id="KW-1185">Reference proteome</keyword>
<dbReference type="InterPro" id="IPR036652">
    <property type="entry name" value="YjeF_N_dom_sf"/>
</dbReference>
<dbReference type="Proteomes" id="UP000198757">
    <property type="component" value="Unassembled WGS sequence"/>
</dbReference>
<feature type="binding site" evidence="17">
    <location>
        <begin position="410"/>
        <end position="414"/>
    </location>
    <ligand>
        <name>AMP</name>
        <dbReference type="ChEBI" id="CHEBI:456215"/>
    </ligand>
</feature>
<evidence type="ECO:0000313" key="22">
    <source>
        <dbReference type="EMBL" id="SDD35616.1"/>
    </source>
</evidence>
<dbReference type="GO" id="GO:0052856">
    <property type="term" value="F:NAD(P)HX epimerase activity"/>
    <property type="evidence" value="ECO:0007669"/>
    <property type="project" value="UniProtKB-UniRule"/>
</dbReference>
<organism evidence="22 23">
    <name type="scientific">Niabella drilacis (strain DSM 25811 / CCM 8410 / CCUG 62505 / LMG 26954 / E90)</name>
    <dbReference type="NCBI Taxonomy" id="1285928"/>
    <lineage>
        <taxon>Bacteria</taxon>
        <taxon>Pseudomonadati</taxon>
        <taxon>Bacteroidota</taxon>
        <taxon>Chitinophagia</taxon>
        <taxon>Chitinophagales</taxon>
        <taxon>Chitinophagaceae</taxon>
        <taxon>Niabella</taxon>
    </lineage>
</organism>
<dbReference type="Gene3D" id="3.40.1190.20">
    <property type="match status" value="1"/>
</dbReference>
<evidence type="ECO:0000256" key="11">
    <source>
        <dbReference type="ARBA" id="ARBA00023235"/>
    </source>
</evidence>
<comment type="catalytic activity">
    <reaction evidence="16 17 19">
        <text>(6S)-NADPHX + ADP = AMP + phosphate + NADPH + H(+)</text>
        <dbReference type="Rhea" id="RHEA:32235"/>
        <dbReference type="ChEBI" id="CHEBI:15378"/>
        <dbReference type="ChEBI" id="CHEBI:43474"/>
        <dbReference type="ChEBI" id="CHEBI:57783"/>
        <dbReference type="ChEBI" id="CHEBI:64076"/>
        <dbReference type="ChEBI" id="CHEBI:456215"/>
        <dbReference type="ChEBI" id="CHEBI:456216"/>
        <dbReference type="EC" id="4.2.1.136"/>
    </reaction>
</comment>
<dbReference type="InterPro" id="IPR004443">
    <property type="entry name" value="YjeF_N_dom"/>
</dbReference>
<name>A0A1G6U4J7_NIADE</name>
<evidence type="ECO:0000256" key="16">
    <source>
        <dbReference type="ARBA" id="ARBA00049209"/>
    </source>
</evidence>
<dbReference type="CDD" id="cd01171">
    <property type="entry name" value="YXKO-related"/>
    <property type="match status" value="1"/>
</dbReference>
<sequence>MKLLSATQIRQWDEFTIKNEPIVSLELMERAANACTRWLLQNTLAGTYYIFCGKGNNGGDGLAIARLLYNAGRAIKVFILESDAKGSDDYISNFRILHHLSAIPIYQVRSEKDLPVIPEECILIDALFGTGLNRGLTGLAAQLIDHLNNAGAPVISIDIPSGLFCDQSSRGHSIIRARHTLTFQVLKMAFLIAENAVFFGQVHLIDINLHPSYPDLVDTPFYIINQSMARRIYRPRTAFAHKGNFGHALIIAGAYGKTGAAILSTRACLRTGAGLVTAHVPDRSVSILQTAAPEAMVFPDPEADHIATLGYTPELFSATGIGPGIGTGVKTKFFLRGLLEHEALKLVLDADALNIIAGSPGLLNHLPPGSILTPHPREFSRLFGEQDNDFKKMEIAISKSMELNVIIILKGHHTLVALPDGTGFFNITGNAGMAKGGSGDVLTGMLTGLLAQGYSSKEAAIMGVFLHGLAGDLAAGARGMEAMTATDIIENIGSAFQQLL</sequence>
<comment type="caution">
    <text evidence="18">Lacks conserved residue(s) required for the propagation of feature annotation.</text>
</comment>
<keyword evidence="13" id="KW-0511">Multifunctional enzyme</keyword>
<comment type="subunit">
    <text evidence="17">Homotetramer.</text>
</comment>
<evidence type="ECO:0000256" key="4">
    <source>
        <dbReference type="ARBA" id="ARBA00009524"/>
    </source>
</evidence>
<feature type="domain" description="YjeF C-terminal" evidence="20">
    <location>
        <begin position="225"/>
        <end position="499"/>
    </location>
</feature>
<dbReference type="HAMAP" id="MF_01965">
    <property type="entry name" value="NADHX_dehydratase"/>
    <property type="match status" value="1"/>
</dbReference>
<evidence type="ECO:0000256" key="2">
    <source>
        <dbReference type="ARBA" id="ARBA00000909"/>
    </source>
</evidence>
<keyword evidence="10 17" id="KW-0520">NAD</keyword>
<feature type="binding site" evidence="18">
    <location>
        <begin position="56"/>
        <end position="60"/>
    </location>
    <ligand>
        <name>(6S)-NADPHX</name>
        <dbReference type="ChEBI" id="CHEBI:64076"/>
    </ligand>
</feature>
<dbReference type="STRING" id="1285928.SAMN04487894_108125"/>
<accession>A0A1G6U4J7</accession>
<feature type="binding site" evidence="18">
    <location>
        <begin position="129"/>
        <end position="135"/>
    </location>
    <ligand>
        <name>(6S)-NADPHX</name>
        <dbReference type="ChEBI" id="CHEBI:64076"/>
    </ligand>
</feature>
<reference evidence="23" key="1">
    <citation type="submission" date="2016-10" db="EMBL/GenBank/DDBJ databases">
        <authorList>
            <person name="Varghese N."/>
            <person name="Submissions S."/>
        </authorList>
    </citation>
    <scope>NUCLEOTIDE SEQUENCE [LARGE SCALE GENOMIC DNA]</scope>
    <source>
        <strain evidence="23">DSM 25811 / CCM 8410 / LMG 26954 / E90</strain>
    </source>
</reference>
<dbReference type="GO" id="GO:0046496">
    <property type="term" value="P:nicotinamide nucleotide metabolic process"/>
    <property type="evidence" value="ECO:0007669"/>
    <property type="project" value="UniProtKB-UniRule"/>
</dbReference>
<dbReference type="AlphaFoldDB" id="A0A1G6U4J7"/>
<dbReference type="InterPro" id="IPR017953">
    <property type="entry name" value="Carbohydrate_kinase_pred_CS"/>
</dbReference>
<dbReference type="SUPFAM" id="SSF53613">
    <property type="entry name" value="Ribokinase-like"/>
    <property type="match status" value="1"/>
</dbReference>
<comment type="similarity">
    <text evidence="3 19">In the N-terminal section; belongs to the NnrE/AIBP family.</text>
</comment>
<evidence type="ECO:0000259" key="21">
    <source>
        <dbReference type="PROSITE" id="PS51385"/>
    </source>
</evidence>
<comment type="function">
    <text evidence="17">Catalyzes the dehydration of the S-form of NAD(P)HX at the expense of ADP, which is converted to AMP. Together with NAD(P)HX epimerase, which catalyzes the epimerization of the S- and R-forms, the enzyme allows the repair of both epimers of NAD(P)HX, a damaged form of NAD(P)H that is a result of enzymatic or heat-dependent hydration.</text>
</comment>
<dbReference type="SUPFAM" id="SSF64153">
    <property type="entry name" value="YjeF N-terminal domain-like"/>
    <property type="match status" value="1"/>
</dbReference>
<feature type="binding site" evidence="17">
    <location>
        <position position="440"/>
    </location>
    <ligand>
        <name>(6S)-NADPHX</name>
        <dbReference type="ChEBI" id="CHEBI:64076"/>
    </ligand>
</feature>
<evidence type="ECO:0000256" key="8">
    <source>
        <dbReference type="ARBA" id="ARBA00022857"/>
    </source>
</evidence>
<keyword evidence="11 18" id="KW-0413">Isomerase</keyword>
<proteinExistence type="inferred from homology"/>
<dbReference type="RefSeq" id="WP_090391038.1">
    <property type="nucleotide sequence ID" value="NZ_FMZO01000008.1"/>
</dbReference>
<comment type="catalytic activity">
    <reaction evidence="2 18 19">
        <text>(6R)-NADPHX = (6S)-NADPHX</text>
        <dbReference type="Rhea" id="RHEA:32227"/>
        <dbReference type="ChEBI" id="CHEBI:64076"/>
        <dbReference type="ChEBI" id="CHEBI:64077"/>
        <dbReference type="EC" id="5.1.99.6"/>
    </reaction>
</comment>
<dbReference type="GO" id="GO:0052855">
    <property type="term" value="F:ADP-dependent NAD(P)H-hydrate dehydratase activity"/>
    <property type="evidence" value="ECO:0007669"/>
    <property type="project" value="UniProtKB-UniRule"/>
</dbReference>
<evidence type="ECO:0000259" key="20">
    <source>
        <dbReference type="PROSITE" id="PS51383"/>
    </source>
</evidence>
<dbReference type="Pfam" id="PF01256">
    <property type="entry name" value="Carb_kinase"/>
    <property type="match status" value="1"/>
</dbReference>
<evidence type="ECO:0000256" key="14">
    <source>
        <dbReference type="ARBA" id="ARBA00025153"/>
    </source>
</evidence>
<evidence type="ECO:0000313" key="23">
    <source>
        <dbReference type="Proteomes" id="UP000198757"/>
    </source>
</evidence>
<feature type="binding site" evidence="17">
    <location>
        <position position="375"/>
    </location>
    <ligand>
        <name>(6S)-NADPHX</name>
        <dbReference type="ChEBI" id="CHEBI:64076"/>
    </ligand>
</feature>
<feature type="binding site" evidence="17">
    <location>
        <position position="260"/>
    </location>
    <ligand>
        <name>(6S)-NADPHX</name>
        <dbReference type="ChEBI" id="CHEBI:64076"/>
    </ligand>
</feature>
<dbReference type="NCBIfam" id="TIGR00197">
    <property type="entry name" value="yjeF_nterm"/>
    <property type="match status" value="1"/>
</dbReference>
<keyword evidence="12 17" id="KW-0456">Lyase</keyword>
<evidence type="ECO:0000256" key="10">
    <source>
        <dbReference type="ARBA" id="ARBA00023027"/>
    </source>
</evidence>
<dbReference type="InterPro" id="IPR029056">
    <property type="entry name" value="Ribokinase-like"/>
</dbReference>
<dbReference type="PANTHER" id="PTHR12592:SF0">
    <property type="entry name" value="ATP-DEPENDENT (S)-NAD(P)H-HYDRATE DEHYDRATASE"/>
    <property type="match status" value="1"/>
</dbReference>
<dbReference type="OrthoDB" id="9806925at2"/>
<evidence type="ECO:0000256" key="17">
    <source>
        <dbReference type="HAMAP-Rule" id="MF_01965"/>
    </source>
</evidence>
<dbReference type="EC" id="4.2.1.136" evidence="19"/>
<comment type="similarity">
    <text evidence="18">Belongs to the NnrE/AIBP family.</text>
</comment>
<evidence type="ECO:0000256" key="19">
    <source>
        <dbReference type="PIRNR" id="PIRNR017184"/>
    </source>
</evidence>
<dbReference type="GO" id="GO:0005524">
    <property type="term" value="F:ATP binding"/>
    <property type="evidence" value="ECO:0007669"/>
    <property type="project" value="UniProtKB-UniRule"/>
</dbReference>
<evidence type="ECO:0000256" key="5">
    <source>
        <dbReference type="ARBA" id="ARBA00022723"/>
    </source>
</evidence>
<dbReference type="Gene3D" id="3.40.50.10260">
    <property type="entry name" value="YjeF N-terminal domain"/>
    <property type="match status" value="1"/>
</dbReference>
<comment type="function">
    <text evidence="14 19">Bifunctional enzyme that catalyzes the epimerization of the S- and R-forms of NAD(P)HX and the dehydration of the S-form of NAD(P)HX at the expense of ADP, which is converted to AMP. This allows the repair of both epimers of NAD(P)HX, a damaged form of NAD(P)H that is a result of enzymatic or heat-dependent hydration.</text>
</comment>
<evidence type="ECO:0000256" key="6">
    <source>
        <dbReference type="ARBA" id="ARBA00022741"/>
    </source>
</evidence>
<dbReference type="HAMAP" id="MF_01966">
    <property type="entry name" value="NADHX_epimerase"/>
    <property type="match status" value="1"/>
</dbReference>
<keyword evidence="7 17" id="KW-0067">ATP-binding</keyword>
<comment type="similarity">
    <text evidence="17">Belongs to the NnrD/CARKD family.</text>
</comment>
<dbReference type="GO" id="GO:0046872">
    <property type="term" value="F:metal ion binding"/>
    <property type="evidence" value="ECO:0007669"/>
    <property type="project" value="UniProtKB-UniRule"/>
</dbReference>
<dbReference type="PROSITE" id="PS51383">
    <property type="entry name" value="YJEF_C_3"/>
    <property type="match status" value="1"/>
</dbReference>
<evidence type="ECO:0000256" key="7">
    <source>
        <dbReference type="ARBA" id="ARBA00022840"/>
    </source>
</evidence>
<dbReference type="InterPro" id="IPR000631">
    <property type="entry name" value="CARKD"/>
</dbReference>
<gene>
    <name evidence="17" type="primary">nnrD</name>
    <name evidence="18" type="synonym">nnrE</name>
    <name evidence="22" type="ORF">SAMN04487894_108125</name>
</gene>
<comment type="catalytic activity">
    <reaction evidence="15 17 19">
        <text>(6S)-NADHX + ADP = AMP + phosphate + NADH + H(+)</text>
        <dbReference type="Rhea" id="RHEA:32223"/>
        <dbReference type="ChEBI" id="CHEBI:15378"/>
        <dbReference type="ChEBI" id="CHEBI:43474"/>
        <dbReference type="ChEBI" id="CHEBI:57945"/>
        <dbReference type="ChEBI" id="CHEBI:64074"/>
        <dbReference type="ChEBI" id="CHEBI:456215"/>
        <dbReference type="ChEBI" id="CHEBI:456216"/>
        <dbReference type="EC" id="4.2.1.136"/>
    </reaction>
</comment>
<feature type="domain" description="YjeF N-terminal" evidence="21">
    <location>
        <begin position="9"/>
        <end position="215"/>
    </location>
</feature>
<evidence type="ECO:0000256" key="15">
    <source>
        <dbReference type="ARBA" id="ARBA00048238"/>
    </source>
</evidence>
<evidence type="ECO:0000256" key="13">
    <source>
        <dbReference type="ARBA" id="ARBA00023268"/>
    </source>
</evidence>
<feature type="binding site" evidence="18">
    <location>
        <position position="57"/>
    </location>
    <ligand>
        <name>K(+)</name>
        <dbReference type="ChEBI" id="CHEBI:29103"/>
    </ligand>
</feature>
<feature type="binding site" evidence="17">
    <location>
        <position position="324"/>
    </location>
    <ligand>
        <name>(6S)-NADPHX</name>
        <dbReference type="ChEBI" id="CHEBI:64076"/>
    </ligand>
</feature>
<keyword evidence="9 18" id="KW-0630">Potassium</keyword>